<comment type="caution">
    <text evidence="1">The sequence shown here is derived from an EMBL/GenBank/DDBJ whole genome shotgun (WGS) entry which is preliminary data.</text>
</comment>
<keyword evidence="2" id="KW-1185">Reference proteome</keyword>
<evidence type="ECO:0000313" key="2">
    <source>
        <dbReference type="Proteomes" id="UP001172083"/>
    </source>
</evidence>
<dbReference type="RefSeq" id="WP_346761370.1">
    <property type="nucleotide sequence ID" value="NZ_JAUJEB010000007.1"/>
</dbReference>
<sequence length="218" mass="24551">MESAKIIVLILLVICAHTVQGQMRRGGKKLKKVVCPIENGKDLNFSLGARIGDPYGVTAKMYFPERLAVELIAGRTFPGLHDEANEEVFNAEIELPHDQSEYLGHEIRKMYTGQLRMVYHLDFPNYEGLDWYVALGGQIRYFEIHYVFEFMNSDPPSANVGSIDDPFTRVGPELSMGVEYVIPYRTMSSFAEVGVFGDVFNGGLDTQFFGGLGVRYNF</sequence>
<dbReference type="Proteomes" id="UP001172083">
    <property type="component" value="Unassembled WGS sequence"/>
</dbReference>
<reference evidence="1" key="1">
    <citation type="submission" date="2023-06" db="EMBL/GenBank/DDBJ databases">
        <title>Genomic of Agaribacillus aureum.</title>
        <authorList>
            <person name="Wang G."/>
        </authorList>
    </citation>
    <scope>NUCLEOTIDE SEQUENCE</scope>
    <source>
        <strain evidence="1">BMA12</strain>
    </source>
</reference>
<gene>
    <name evidence="1" type="ORF">QQ020_28415</name>
</gene>
<protein>
    <recommendedName>
        <fullName evidence="3">Outer membrane protein beta-barrel domain-containing protein</fullName>
    </recommendedName>
</protein>
<name>A0ABT8LI41_9BACT</name>
<organism evidence="1 2">
    <name type="scientific">Agaribacillus aureus</name>
    <dbReference type="NCBI Taxonomy" id="3051825"/>
    <lineage>
        <taxon>Bacteria</taxon>
        <taxon>Pseudomonadati</taxon>
        <taxon>Bacteroidota</taxon>
        <taxon>Cytophagia</taxon>
        <taxon>Cytophagales</taxon>
        <taxon>Splendidivirgaceae</taxon>
        <taxon>Agaribacillus</taxon>
    </lineage>
</organism>
<evidence type="ECO:0000313" key="1">
    <source>
        <dbReference type="EMBL" id="MDN5216036.1"/>
    </source>
</evidence>
<evidence type="ECO:0008006" key="3">
    <source>
        <dbReference type="Google" id="ProtNLM"/>
    </source>
</evidence>
<dbReference type="EMBL" id="JAUJEB010000007">
    <property type="protein sequence ID" value="MDN5216036.1"/>
    <property type="molecule type" value="Genomic_DNA"/>
</dbReference>
<accession>A0ABT8LI41</accession>
<proteinExistence type="predicted"/>